<dbReference type="PROSITE" id="PS50994">
    <property type="entry name" value="INTEGRASE"/>
    <property type="match status" value="1"/>
</dbReference>
<dbReference type="InterPro" id="IPR012337">
    <property type="entry name" value="RNaseH-like_sf"/>
</dbReference>
<feature type="transmembrane region" description="Helical" evidence="2">
    <location>
        <begin position="657"/>
        <end position="679"/>
    </location>
</feature>
<feature type="compositionally biased region" description="Low complexity" evidence="1">
    <location>
        <begin position="2175"/>
        <end position="2185"/>
    </location>
</feature>
<evidence type="ECO:0000313" key="5">
    <source>
        <dbReference type="Proteomes" id="UP001054902"/>
    </source>
</evidence>
<name>A0AAD3CRJ9_9STRA</name>
<evidence type="ECO:0000259" key="3">
    <source>
        <dbReference type="PROSITE" id="PS50994"/>
    </source>
</evidence>
<feature type="transmembrane region" description="Helical" evidence="2">
    <location>
        <begin position="589"/>
        <end position="613"/>
    </location>
</feature>
<dbReference type="Proteomes" id="UP001054902">
    <property type="component" value="Unassembled WGS sequence"/>
</dbReference>
<keyword evidence="2" id="KW-0812">Transmembrane</keyword>
<dbReference type="SUPFAM" id="SSF56672">
    <property type="entry name" value="DNA/RNA polymerases"/>
    <property type="match status" value="1"/>
</dbReference>
<feature type="compositionally biased region" description="Acidic residues" evidence="1">
    <location>
        <begin position="1250"/>
        <end position="1260"/>
    </location>
</feature>
<keyword evidence="5" id="KW-1185">Reference proteome</keyword>
<feature type="compositionally biased region" description="Acidic residues" evidence="1">
    <location>
        <begin position="1639"/>
        <end position="1653"/>
    </location>
</feature>
<feature type="compositionally biased region" description="Basic residues" evidence="1">
    <location>
        <begin position="410"/>
        <end position="421"/>
    </location>
</feature>
<keyword evidence="2" id="KW-0472">Membrane</keyword>
<comment type="caution">
    <text evidence="4">The sequence shown here is derived from an EMBL/GenBank/DDBJ whole genome shotgun (WGS) entry which is preliminary data.</text>
</comment>
<feature type="domain" description="Integrase catalytic" evidence="3">
    <location>
        <begin position="1772"/>
        <end position="1954"/>
    </location>
</feature>
<evidence type="ECO:0000256" key="1">
    <source>
        <dbReference type="SAM" id="MobiDB-lite"/>
    </source>
</evidence>
<dbReference type="CDD" id="cd09272">
    <property type="entry name" value="RNase_HI_RT_Ty1"/>
    <property type="match status" value="1"/>
</dbReference>
<feature type="compositionally biased region" description="Low complexity" evidence="1">
    <location>
        <begin position="2201"/>
        <end position="2217"/>
    </location>
</feature>
<dbReference type="GO" id="GO:0003676">
    <property type="term" value="F:nucleic acid binding"/>
    <property type="evidence" value="ECO:0007669"/>
    <property type="project" value="InterPro"/>
</dbReference>
<feature type="region of interest" description="Disordered" evidence="1">
    <location>
        <begin position="1"/>
        <end position="28"/>
    </location>
</feature>
<sequence length="2848" mass="319119">MTETDTNNPPPAGSTAAASSTSQDPLTPLYKMSRLSGDSMLSGGVPNASWDALVSHSKYNGLQVRSFKREKDAKNIEYLAAKFNSSYEQFDHLSAFVKDAKICSVQRGLDTITYLPREDKVDLENGTIDASAEMFSVLDSYTFLNGREAQYLKIAKLNSLRYDDGDWLNSNHLRDAFLASIPTDIARSLQDDLEVDTTFVEVFILFLREQMPASSTFFDDQRSLLKQMDARKYPGINIKEFLKGAKVPITALYQGKQFKIHDLRTLLTRLSQHTQGIDPTFTKKCTDFVEYLREMDNKHQFSTFDETIKACKVHVPPLDFKSIFTVLENQYLLCKKDKMWSPDKLVLPDPAAVPSSFLSGTPVSTPATTGGIDQAKTDLVKALLAAMKNDDRACHKCGAKDHFANSPKCPKNKYKSRRNNRSKFQPSQQSPSAPSASSAHSTQTQQTPSHQPMRNIPHSSWKKIAPREGQEHFKERNGRTYYWCTTCGSWSTTHGNVHPTAKHVANYSRTSARSARRPRVSYAAAATSATPGTSVNIWNISVPLQDSQSTPFFSVENSYFSLLLGLLVWFTSMVLMLRTDLTRQQMFHFSAIGAIVQSFYSVMSTMSLATLSVNTVSTVAAFTAVYNSVLTFSTQAFACASSIAFSTSQVLRDCTQLPLQTFLAPSLWLITLLLLRFAGPSPTLPSYKCKRSVRRHIQQAQRHHKSKLAKFLMRLSNLGWNPRLRGKRNYYVRSGRRRAINRRFNTVRARRHRRHLSDRFVSINHAAASYHAMRSCRSPKEEEPSHVLRSVNHAFSPDRVRQATHDIPFRCYYCHGPSTGLTSSQERMNEYFNSGATMLRPQDFPSQYDLPDGEVSTINRTNSTADHDTTAPTTVVHDEPTAQAFTVPSTSVSAAAYSLIADLRIPDTIKLLSDQIRNFSQGWESSCSHFNVIWDSGATISVTGYQSDFIKFSPNVGQYVKDTSVEALDNKIPIKGEGLVRWFLQDSQGTFRCFIVPCILIPQCNHRLISTNVCSNKLGESFSCNDAQASMADDVLKRQRLNLPYRPSIAVSRCSESHLWNSKGFVSPQTSVGLVSARKGRYRHGSVYNFNNLRIIESPPLANKRAVPGHVRILHEEFENAPSDDMEHNPLDPYTFMCKVRSKWSHAILDNADLDNSCSHYLQLPNSICPPNLPLSASSTAEDKLHLRKLYQNLREHYYNRRHNWVGENFFCGNNAEHVLGEFRYIDTIQANLDRHNLVPPPNIIPPVDPEADTDDDMSTDSDIVPIPDPRIAVANPEDDSDADSDIIPIPDPRILNVRINVADPEIDDGDLSDVDSDTESFIAATTVHIPPFGPPMPDDISIPSNWSPQSGAPPSPTVSSNDDATSASLQDLLDRIANSRALRLALRRDIEASDHEAADALIQAIIDNDDECLSFPYDNQVDDEEQIDNNNSTHSYSSGIPTTVNVAVAFIYRRNDGTEVTITNEDLLPPGPQPLMNDDFIPHLPPPPQLEHQTDDESYDESIDIESEPERQTDDESINIETALDRIYNTELEFLQEIKHSTDILETTQTKIQDYLDDPSEHPLVQNKIMEAIIANRKLASACIEQIRSLSCALTTLHEERKLLRFRKLIRELAKREKDAEQALFRDVENSINAQQDQADDDETVLSTDDDMEHASVSPSSAPPRPSILVTHAAPVATSATSADNLNLTDAQKELVKWHNRLGHIGFDRVKQVLATGRLAKTEGTARRHRSASKAPTPLCAACIYAKQRRNSQPGTTRVTNKDREGVLRADNLFPGQEVSVDHFICSQKGRLFHTRGRESQRDRFVGGCIFVDQASSFVYIEFQSVLTAHATLQAKVAFENFCREQGVVPAKYLSDNGRQFTSVEYIQHLNATHQIQRYAGVGAHHQNGHAERHIATIMSIARAQMIHAAIHWPDVADSSLWPMSVNHAVWLWNHMPNARTGQSPQDIFTRRSFPLERFNSVHVWGSPTYVLEKRLQDGMKIPRWKPRSTRGMYLGNARKYASDIPLILNITTGSITPQFHVVFNDQFATVGSSPDQLPDFNSDEWHKLFGDSSLQYVLDDDDYDTLTDLEQLLSDADDQAAHAQHTSRILERLESRPRQPMLSSAPAVKPTPDYANLTPLPRHTSSASSSPSFLSNRGNEAPPRVTNDNLGLQTPAAPRFAVDPTPTTPTSPPVIATPSTASSIPLSVSSMKSPTEKVSSPPASTPTTITPPSVRRSTRSSKAPDRLTPKLKGKTYIAKGTPMEEDWTLVTTERKQRVETAMPSPDPEVIPLPDESLPPASQFHVYFSAIGCAYPTETAIPPMFSTQPQVLAARAVKDPDIFTYDQAMKTPERKDWMKAAEAEISELENHNVWIEVDKSKVQQQGHKIIPCTWVFRLKRYPDGTPKKYKARICLRGDLMETKDDENTYSPVVSPITIRLFLTISKYIGYTTCTFDFSNAFVQADNPRETYMHIPRGFLGEEPNQCLKLLKSIYGSIWAPRLFYNLARSVFEKLGLIKSEVDDCLFYGKNIFVIIYVDDLGVAALNPNDIDKLAADIESHGLTLTKEESFAEYLGIKYTDLPDGSTLANQSGLIKKILLATGMNNCTVASTPALNKDLGIDQEGVPMSEPWSYPSVVGMLLYLSNNTRPDITVAVSQVARFTHSPKQSHSSAVKRIIRYLKGTINNGTILRVPKKLSLDCFVDANFCGLYNIDPPELTSSVRSRAGYIIKFCGYPLIWKSQLMDCICLSTAEAEYYALSQAMRALIPVCTLLKEMCLSLNVPEFTNPDSILTTVHEDNQSALRLATEQRITSRTRFYLARYHFFWEHVRNGDISVIYCPTETQEADYLTKNLPEKDFVRIRELVQGW</sequence>
<feature type="compositionally biased region" description="Acidic residues" evidence="1">
    <location>
        <begin position="1495"/>
        <end position="1508"/>
    </location>
</feature>
<dbReference type="GO" id="GO:0015074">
    <property type="term" value="P:DNA integration"/>
    <property type="evidence" value="ECO:0007669"/>
    <property type="project" value="InterPro"/>
</dbReference>
<reference evidence="4 5" key="1">
    <citation type="journal article" date="2021" name="Sci. Rep.">
        <title>The genome of the diatom Chaetoceros tenuissimus carries an ancient integrated fragment of an extant virus.</title>
        <authorList>
            <person name="Hongo Y."/>
            <person name="Kimura K."/>
            <person name="Takaki Y."/>
            <person name="Yoshida Y."/>
            <person name="Baba S."/>
            <person name="Kobayashi G."/>
            <person name="Nagasaki K."/>
            <person name="Hano T."/>
            <person name="Tomaru Y."/>
        </authorList>
    </citation>
    <scope>NUCLEOTIDE SEQUENCE [LARGE SCALE GENOMIC DNA]</scope>
    <source>
        <strain evidence="4 5">NIES-3715</strain>
    </source>
</reference>
<feature type="compositionally biased region" description="Low complexity" evidence="1">
    <location>
        <begin position="425"/>
        <end position="452"/>
    </location>
</feature>
<feature type="compositionally biased region" description="Polar residues" evidence="1">
    <location>
        <begin position="2186"/>
        <end position="2200"/>
    </location>
</feature>
<evidence type="ECO:0000313" key="4">
    <source>
        <dbReference type="EMBL" id="GFH50767.1"/>
    </source>
</evidence>
<feature type="region of interest" description="Disordered" evidence="1">
    <location>
        <begin position="1463"/>
        <end position="1517"/>
    </location>
</feature>
<gene>
    <name evidence="4" type="ORF">CTEN210_07243</name>
</gene>
<dbReference type="InterPro" id="IPR043502">
    <property type="entry name" value="DNA/RNA_pol_sf"/>
</dbReference>
<dbReference type="Gene3D" id="3.30.420.10">
    <property type="entry name" value="Ribonuclease H-like superfamily/Ribonuclease H"/>
    <property type="match status" value="1"/>
</dbReference>
<dbReference type="PANTHER" id="PTHR11439:SF467">
    <property type="entry name" value="INTEGRASE CATALYTIC DOMAIN-CONTAINING PROTEIN"/>
    <property type="match status" value="1"/>
</dbReference>
<feature type="region of interest" description="Disordered" evidence="1">
    <location>
        <begin position="1329"/>
        <end position="1366"/>
    </location>
</feature>
<feature type="transmembrane region" description="Helical" evidence="2">
    <location>
        <begin position="625"/>
        <end position="645"/>
    </location>
</feature>
<dbReference type="EMBL" id="BLLK01000040">
    <property type="protein sequence ID" value="GFH50767.1"/>
    <property type="molecule type" value="Genomic_DNA"/>
</dbReference>
<feature type="compositionally biased region" description="Low complexity" evidence="1">
    <location>
        <begin position="13"/>
        <end position="22"/>
    </location>
</feature>
<accession>A0AAD3CRJ9</accession>
<feature type="transmembrane region" description="Helical" evidence="2">
    <location>
        <begin position="559"/>
        <end position="577"/>
    </location>
</feature>
<feature type="region of interest" description="Disordered" evidence="1">
    <location>
        <begin position="408"/>
        <end position="472"/>
    </location>
</feature>
<dbReference type="InterPro" id="IPR013103">
    <property type="entry name" value="RVT_2"/>
</dbReference>
<evidence type="ECO:0000256" key="2">
    <source>
        <dbReference type="SAM" id="Phobius"/>
    </source>
</evidence>
<dbReference type="Pfam" id="PF07727">
    <property type="entry name" value="RVT_2"/>
    <property type="match status" value="1"/>
</dbReference>
<feature type="compositionally biased region" description="Basic and acidic residues" evidence="1">
    <location>
        <begin position="2090"/>
        <end position="2099"/>
    </location>
</feature>
<organism evidence="4 5">
    <name type="scientific">Chaetoceros tenuissimus</name>
    <dbReference type="NCBI Taxonomy" id="426638"/>
    <lineage>
        <taxon>Eukaryota</taxon>
        <taxon>Sar</taxon>
        <taxon>Stramenopiles</taxon>
        <taxon>Ochrophyta</taxon>
        <taxon>Bacillariophyta</taxon>
        <taxon>Coscinodiscophyceae</taxon>
        <taxon>Chaetocerotophycidae</taxon>
        <taxon>Chaetocerotales</taxon>
        <taxon>Chaetocerotaceae</taxon>
        <taxon>Chaetoceros</taxon>
    </lineage>
</organism>
<dbReference type="PANTHER" id="PTHR11439">
    <property type="entry name" value="GAG-POL-RELATED RETROTRANSPOSON"/>
    <property type="match status" value="1"/>
</dbReference>
<dbReference type="InterPro" id="IPR036397">
    <property type="entry name" value="RNaseH_sf"/>
</dbReference>
<feature type="region of interest" description="Disordered" evidence="1">
    <location>
        <begin position="1250"/>
        <end position="1270"/>
    </location>
</feature>
<feature type="compositionally biased region" description="Low complexity" evidence="1">
    <location>
        <begin position="2127"/>
        <end position="2137"/>
    </location>
</feature>
<keyword evidence="2" id="KW-1133">Transmembrane helix</keyword>
<dbReference type="InterPro" id="IPR001584">
    <property type="entry name" value="Integrase_cat-core"/>
</dbReference>
<feature type="region of interest" description="Disordered" evidence="1">
    <location>
        <begin position="2080"/>
        <end position="2232"/>
    </location>
</feature>
<feature type="region of interest" description="Disordered" evidence="1">
    <location>
        <begin position="1630"/>
        <end position="1668"/>
    </location>
</feature>
<protein>
    <recommendedName>
        <fullName evidence="3">Integrase catalytic domain-containing protein</fullName>
    </recommendedName>
</protein>
<dbReference type="SUPFAM" id="SSF53098">
    <property type="entry name" value="Ribonuclease H-like"/>
    <property type="match status" value="1"/>
</dbReference>
<proteinExistence type="predicted"/>